<dbReference type="PANTHER" id="PTHR46567">
    <property type="entry name" value="MEDIATOR OF RNA POLYMERASE II TRANSCRIPTION SUBUNIT 12"/>
    <property type="match status" value="1"/>
</dbReference>
<comment type="subcellular location">
    <subcellularLocation>
        <location evidence="1">Nucleus</location>
    </subcellularLocation>
</comment>
<evidence type="ECO:0000313" key="15">
    <source>
        <dbReference type="Proteomes" id="UP000254866"/>
    </source>
</evidence>
<dbReference type="GeneID" id="43602580"/>
<comment type="similarity">
    <text evidence="2">Belongs to the Mediator complex subunit 12 family.</text>
</comment>
<protein>
    <recommendedName>
        <fullName evidence="4">Mediator of RNA polymerase II transcription subunit 12</fullName>
    </recommendedName>
    <alternativeName>
        <fullName evidence="11">Mediator complex subunit 12</fullName>
    </alternativeName>
</protein>
<feature type="domain" description="Mediator complex subunit Med12" evidence="13">
    <location>
        <begin position="273"/>
        <end position="336"/>
    </location>
</feature>
<dbReference type="OrthoDB" id="20828at2759"/>
<feature type="region of interest" description="Disordered" evidence="12">
    <location>
        <begin position="1"/>
        <end position="117"/>
    </location>
</feature>
<dbReference type="InterPro" id="IPR019035">
    <property type="entry name" value="Mediator_Med12"/>
</dbReference>
<evidence type="ECO:0000256" key="12">
    <source>
        <dbReference type="SAM" id="MobiDB-lite"/>
    </source>
</evidence>
<dbReference type="Pfam" id="PF25326">
    <property type="entry name" value="ARM_SRB8"/>
    <property type="match status" value="1"/>
</dbReference>
<evidence type="ECO:0000256" key="10">
    <source>
        <dbReference type="ARBA" id="ARBA00025661"/>
    </source>
</evidence>
<dbReference type="STRING" id="2656787.A0A370TBU5"/>
<dbReference type="PANTHER" id="PTHR46567:SF1">
    <property type="entry name" value="MEDIATOR OF RNA POLYMERASE II TRANSCRIPTION SUBUNIT 12"/>
    <property type="match status" value="1"/>
</dbReference>
<dbReference type="SUPFAM" id="SSF48371">
    <property type="entry name" value="ARM repeat"/>
    <property type="match status" value="1"/>
</dbReference>
<dbReference type="InterPro" id="IPR057344">
    <property type="entry name" value="ARM_SRB8"/>
</dbReference>
<dbReference type="SMART" id="SM01281">
    <property type="entry name" value="Med12"/>
    <property type="match status" value="1"/>
</dbReference>
<dbReference type="InterPro" id="IPR016024">
    <property type="entry name" value="ARM-type_fold"/>
</dbReference>
<dbReference type="GO" id="GO:0006357">
    <property type="term" value="P:regulation of transcription by RNA polymerase II"/>
    <property type="evidence" value="ECO:0007669"/>
    <property type="project" value="InterPro"/>
</dbReference>
<reference evidence="14 15" key="1">
    <citation type="journal article" date="2018" name="IMA Fungus">
        <title>IMA Genome-F 9: Draft genome sequence of Annulohypoxylon stygium, Aspergillus mulundensis, Berkeleyomyces basicola (syn. Thielaviopsis basicola), Ceratocystis smalleyi, two Cercospora beticola strains, Coleophoma cylindrospora, Fusarium fracticaudum, Phialophora cf. hyalina, and Morchella septimelata.</title>
        <authorList>
            <person name="Wingfield B.D."/>
            <person name="Bills G.F."/>
            <person name="Dong Y."/>
            <person name="Huang W."/>
            <person name="Nel W.J."/>
            <person name="Swalarsk-Parry B.S."/>
            <person name="Vaghefi N."/>
            <person name="Wilken P.M."/>
            <person name="An Z."/>
            <person name="de Beer Z.W."/>
            <person name="De Vos L."/>
            <person name="Chen L."/>
            <person name="Duong T.A."/>
            <person name="Gao Y."/>
            <person name="Hammerbacher A."/>
            <person name="Kikkert J.R."/>
            <person name="Li Y."/>
            <person name="Li H."/>
            <person name="Li K."/>
            <person name="Li Q."/>
            <person name="Liu X."/>
            <person name="Ma X."/>
            <person name="Naidoo K."/>
            <person name="Pethybridge S.J."/>
            <person name="Sun J."/>
            <person name="Steenkamp E.T."/>
            <person name="van der Nest M.A."/>
            <person name="van Wyk S."/>
            <person name="Wingfield M.J."/>
            <person name="Xiong C."/>
            <person name="Yue Q."/>
            <person name="Zhang X."/>
        </authorList>
    </citation>
    <scope>NUCLEOTIDE SEQUENCE [LARGE SCALE GENOMIC DNA]</scope>
    <source>
        <strain evidence="14 15">BP 5553</strain>
    </source>
</reference>
<feature type="compositionally biased region" description="Low complexity" evidence="12">
    <location>
        <begin position="32"/>
        <end position="42"/>
    </location>
</feature>
<proteinExistence type="inferred from homology"/>
<comment type="caution">
    <text evidence="14">The sequence shown here is derived from an EMBL/GenBank/DDBJ whole genome shotgun (WGS) entry which is preliminary data.</text>
</comment>
<accession>A0A370TBU5</accession>
<name>A0A370TBU5_9HELO</name>
<comment type="function">
    <text evidence="10">Component of the SRB8-11 complex. The SRB8-11 complex is a regulatory module of the Mediator complex which is itself involved in regulation of basal and activated RNA polymerase II-dependent transcription. The SRB8-11 complex may be involved in the transcriptional repression of a subset of genes regulated by Mediator. It may inhibit the association of the Mediator complex with RNA polymerase II to form the holoenzyme complex.</text>
</comment>
<keyword evidence="6" id="KW-0805">Transcription regulation</keyword>
<evidence type="ECO:0000256" key="11">
    <source>
        <dbReference type="ARBA" id="ARBA00032010"/>
    </source>
</evidence>
<keyword evidence="9" id="KW-0539">Nucleus</keyword>
<evidence type="ECO:0000256" key="2">
    <source>
        <dbReference type="ARBA" id="ARBA00010289"/>
    </source>
</evidence>
<evidence type="ECO:0000256" key="7">
    <source>
        <dbReference type="ARBA" id="ARBA00023159"/>
    </source>
</evidence>
<dbReference type="EMBL" id="NPIC01000012">
    <property type="protein sequence ID" value="RDL31522.1"/>
    <property type="molecule type" value="Genomic_DNA"/>
</dbReference>
<dbReference type="RefSeq" id="XP_031865653.1">
    <property type="nucleotide sequence ID" value="XM_032018354.1"/>
</dbReference>
<keyword evidence="8" id="KW-0804">Transcription</keyword>
<dbReference type="GO" id="GO:0016592">
    <property type="term" value="C:mediator complex"/>
    <property type="evidence" value="ECO:0007669"/>
    <property type="project" value="InterPro"/>
</dbReference>
<keyword evidence="7" id="KW-0010">Activator</keyword>
<evidence type="ECO:0000256" key="9">
    <source>
        <dbReference type="ARBA" id="ARBA00023242"/>
    </source>
</evidence>
<dbReference type="Pfam" id="PF09497">
    <property type="entry name" value="Med12"/>
    <property type="match status" value="1"/>
</dbReference>
<dbReference type="Proteomes" id="UP000254866">
    <property type="component" value="Unassembled WGS sequence"/>
</dbReference>
<feature type="region of interest" description="Disordered" evidence="12">
    <location>
        <begin position="133"/>
        <end position="189"/>
    </location>
</feature>
<comment type="subunit">
    <text evidence="3">Component of the SRB8-11 complex, which itself associates with the Mediator complex.</text>
</comment>
<keyword evidence="15" id="KW-1185">Reference proteome</keyword>
<evidence type="ECO:0000259" key="13">
    <source>
        <dbReference type="SMART" id="SM01281"/>
    </source>
</evidence>
<evidence type="ECO:0000313" key="14">
    <source>
        <dbReference type="EMBL" id="RDL31522.1"/>
    </source>
</evidence>
<dbReference type="GO" id="GO:0003712">
    <property type="term" value="F:transcription coregulator activity"/>
    <property type="evidence" value="ECO:0007669"/>
    <property type="project" value="InterPro"/>
</dbReference>
<evidence type="ECO:0000256" key="6">
    <source>
        <dbReference type="ARBA" id="ARBA00023015"/>
    </source>
</evidence>
<feature type="compositionally biased region" description="Low complexity" evidence="12">
    <location>
        <begin position="1"/>
        <end position="15"/>
    </location>
</feature>
<keyword evidence="5" id="KW-0678">Repressor</keyword>
<evidence type="ECO:0000256" key="8">
    <source>
        <dbReference type="ARBA" id="ARBA00023163"/>
    </source>
</evidence>
<gene>
    <name evidence="14" type="ORF">BP5553_09731</name>
</gene>
<sequence length="1509" mass="167474">MTTRPPLGQRQPPQRSLSATNAVQRPPANHRSLPQQSSSSSPTRRGNETFVDLTYDGADPVGGRYGAATTVPRNGGSRLKLEISDSGTDSQAESPKPAPDVAPIWRPSAPPRGRPRTHFDVLNASSLGFRAGQDGLQGDAQVKPMPLPVRPRQHAPPVSGGKLLEKSGSPARKDGRPKPYTLEVPPAAPRYPPNGHVDFYPWTGNHPEDHFSESVIRQGYYDKAQMSQNETGSAKSTVFPALKNKTGLQTLSSILTSVLAQRKAHGQITASSTFKPPPRVTVTDTKREMWLKDLANPTISLRRLSRSIPHGIRGKVLLDQSLSKNIPIERAIWLAKCVGANELRSFRRKGVSGTFAMGGEAKWIRDFTVCVEQFIESILGTCGEGDFKTKIDYAIRLASHFHAEFLLDREHYMDWLVSSLENSPQTKLPLWILITQIYWKDLLKYRKYGRRLSGAFLHHYAELLNHPDQDILAPLSDRLHRLIKSLMVSNPDGFVSPAVWTKHRDIIRSGLVSDDERFLAIFESIDRRNCRLGISGSGKEPTVRQRIIQLLDTTLSASPSDDLPKRCWQITDDKAMVLRVVLEWSTSLYRPGIPKTYVAARILRFGAKSGADVTDALLNFMDSETCEVGRNRLSFYHLVSELARSEHFSAARYFQWLIARGGLQDPADIAQDGPCAKRLLAELPTHNLSEGIASLHRALLERASFSLDEEEERMAGCMAAINRTLPTMPGSDSEMELDNPHMSDDIPSLISQLNRSSKSEIGLWLRHKVLLQMQQPKIPQLDDWDATSVKAATPAIATSDFQKIRYYLELIEDYSMLADVLKITASSSDAEVLATCTDTLNLHVDTLAAIGALQSLFDMLVARLRVLAQDQDSIPRVFLASLSDLASRMPNQKRLAQQLSQELVLCDRKNAVDACSPVSDHIAITQATEVDFIEETEKILSNGNSMDQATLDRLFQRVVSHLEISWHKSPDQQRCCVSLLARLRPFSTAHFDTLMSSWVTSFLHMHNRPSMFRVLGPFISSGCLSLSTIASCCTSFLGKAVSDDHSATRISRELLDLLIGTVNSEEVMDVGEAYRFRVKQSHMQKDSATDILTIIRRVLEEPPIPASDESNFPADDGSSLLENRNAWELLQRYALLYTDSVIQILATPLLRNSGSAGSASLSTLINKFLLGETREDDISTEEILDIADDLTLPFCQIQLDSMFGAEDSAMSGTDESVSARFQTFDSAIEAAVNSGKTAWASIVPLLDMSIAQHLRRRAELQFLALFPSPKSGNVLDCLTTGNHLAQAENLLRVIDSTAYSTSTTATVNPNNTSHALDILSTLNSIRLILSTNQTMQIKDALISKWIPLILSFIVLHTSEFEATKSGHENRAKVTLALSAVFLELQALDINTEPVSGLIQQTFDLALHLVDGLPDDVRQQCIRSLHDMVSNPQIRYLFSYSSNPSDWLVLSQKEKPSSIPGEAPRRRTAAEKEKIVPFRLRRWEMLGEPTPNIGENDTSLNLTLFGARRG</sequence>
<evidence type="ECO:0000256" key="5">
    <source>
        <dbReference type="ARBA" id="ARBA00022491"/>
    </source>
</evidence>
<organism evidence="14 15">
    <name type="scientific">Venustampulla echinocandica</name>
    <dbReference type="NCBI Taxonomy" id="2656787"/>
    <lineage>
        <taxon>Eukaryota</taxon>
        <taxon>Fungi</taxon>
        <taxon>Dikarya</taxon>
        <taxon>Ascomycota</taxon>
        <taxon>Pezizomycotina</taxon>
        <taxon>Leotiomycetes</taxon>
        <taxon>Helotiales</taxon>
        <taxon>Pleuroascaceae</taxon>
        <taxon>Venustampulla</taxon>
    </lineage>
</organism>
<evidence type="ECO:0000256" key="4">
    <source>
        <dbReference type="ARBA" id="ARBA00019622"/>
    </source>
</evidence>
<evidence type="ECO:0000256" key="1">
    <source>
        <dbReference type="ARBA" id="ARBA00004123"/>
    </source>
</evidence>
<evidence type="ECO:0000256" key="3">
    <source>
        <dbReference type="ARBA" id="ARBA00011629"/>
    </source>
</evidence>